<evidence type="ECO:0000313" key="2">
    <source>
        <dbReference type="EMBL" id="MBO0936350.1"/>
    </source>
</evidence>
<evidence type="ECO:0000313" key="3">
    <source>
        <dbReference type="Proteomes" id="UP000664034"/>
    </source>
</evidence>
<proteinExistence type="predicted"/>
<dbReference type="AlphaFoldDB" id="A0A939GF51"/>
<feature type="compositionally biased region" description="Basic and acidic residues" evidence="1">
    <location>
        <begin position="14"/>
        <end position="29"/>
    </location>
</feature>
<dbReference type="RefSeq" id="WP_207363917.1">
    <property type="nucleotide sequence ID" value="NZ_JAFMYV010000003.1"/>
</dbReference>
<feature type="region of interest" description="Disordered" evidence="1">
    <location>
        <begin position="1"/>
        <end position="29"/>
    </location>
</feature>
<evidence type="ECO:0000256" key="1">
    <source>
        <dbReference type="SAM" id="MobiDB-lite"/>
    </source>
</evidence>
<reference evidence="2" key="1">
    <citation type="submission" date="2021-03" db="EMBL/GenBank/DDBJ databases">
        <title>Fibrella sp. HMF5335 genome sequencing and assembly.</title>
        <authorList>
            <person name="Kang H."/>
            <person name="Kim H."/>
            <person name="Bae S."/>
            <person name="Joh K."/>
        </authorList>
    </citation>
    <scope>NUCLEOTIDE SEQUENCE</scope>
    <source>
        <strain evidence="2">HMF5335</strain>
    </source>
</reference>
<gene>
    <name evidence="2" type="ORF">J2I47_07295</name>
</gene>
<dbReference type="Gene3D" id="3.90.420.10">
    <property type="entry name" value="Oxidoreductase, molybdopterin-binding domain"/>
    <property type="match status" value="1"/>
</dbReference>
<dbReference type="EMBL" id="JAFMYV010000003">
    <property type="protein sequence ID" value="MBO0936350.1"/>
    <property type="molecule type" value="Genomic_DNA"/>
</dbReference>
<protein>
    <submittedName>
        <fullName evidence="2">Molybdopterin-binding protein</fullName>
    </submittedName>
</protein>
<dbReference type="InterPro" id="IPR036374">
    <property type="entry name" value="OxRdtase_Mopterin-bd_sf"/>
</dbReference>
<dbReference type="SUPFAM" id="SSF56524">
    <property type="entry name" value="Oxidoreductase molybdopterin-binding domain"/>
    <property type="match status" value="1"/>
</dbReference>
<dbReference type="Proteomes" id="UP000664034">
    <property type="component" value="Unassembled WGS sequence"/>
</dbReference>
<sequence length="130" mass="14283">MTRPLNLQVGDLHSMPHHEAKATDRDSKEHQYGGIPLIDLFQQAGATVGGDLRGANLMKYVVKAVDGYQVLLALPELAPDFTSRTILLADRVNSSPLPTGAGLYRLIMPGEKKPARRIWQGNVIEVRVTQ</sequence>
<keyword evidence="3" id="KW-1185">Reference proteome</keyword>
<organism evidence="2 3">
    <name type="scientific">Fibrella rubiginis</name>
    <dbReference type="NCBI Taxonomy" id="2817060"/>
    <lineage>
        <taxon>Bacteria</taxon>
        <taxon>Pseudomonadati</taxon>
        <taxon>Bacteroidota</taxon>
        <taxon>Cytophagia</taxon>
        <taxon>Cytophagales</taxon>
        <taxon>Spirosomataceae</taxon>
        <taxon>Fibrella</taxon>
    </lineage>
</organism>
<name>A0A939GF51_9BACT</name>
<accession>A0A939GF51</accession>
<comment type="caution">
    <text evidence="2">The sequence shown here is derived from an EMBL/GenBank/DDBJ whole genome shotgun (WGS) entry which is preliminary data.</text>
</comment>